<dbReference type="PROSITE" id="PS50234">
    <property type="entry name" value="VWFA"/>
    <property type="match status" value="1"/>
</dbReference>
<dbReference type="InterPro" id="IPR036465">
    <property type="entry name" value="vWFA_dom_sf"/>
</dbReference>
<feature type="domain" description="VWFA" evidence="1">
    <location>
        <begin position="202"/>
        <end position="369"/>
    </location>
</feature>
<dbReference type="Pfam" id="PF00092">
    <property type="entry name" value="VWA"/>
    <property type="match status" value="1"/>
</dbReference>
<protein>
    <recommendedName>
        <fullName evidence="1">VWFA domain-containing protein</fullName>
    </recommendedName>
</protein>
<dbReference type="PANTHER" id="PTHR10579:SF125">
    <property type="entry name" value="VWFA DOMAIN-CONTAINING PROTEIN"/>
    <property type="match status" value="1"/>
</dbReference>
<dbReference type="OrthoDB" id="687730at2759"/>
<dbReference type="Gene3D" id="3.40.50.410">
    <property type="entry name" value="von Willebrand factor, type A domain"/>
    <property type="match status" value="1"/>
</dbReference>
<evidence type="ECO:0000313" key="2">
    <source>
        <dbReference type="EMBL" id="KAF8644994.1"/>
    </source>
</evidence>
<dbReference type="EMBL" id="JACEFO010003033">
    <property type="protein sequence ID" value="KAF8644994.1"/>
    <property type="molecule type" value="Genomic_DNA"/>
</dbReference>
<dbReference type="SUPFAM" id="SSF53300">
    <property type="entry name" value="vWA-like"/>
    <property type="match status" value="1"/>
</dbReference>
<dbReference type="PANTHER" id="PTHR10579">
    <property type="entry name" value="CALCIUM-ACTIVATED CHLORIDE CHANNEL REGULATOR"/>
    <property type="match status" value="1"/>
</dbReference>
<evidence type="ECO:0000259" key="1">
    <source>
        <dbReference type="PROSITE" id="PS50234"/>
    </source>
</evidence>
<accession>A0A835A7Z9</accession>
<gene>
    <name evidence="2" type="ORF">HU200_066264</name>
</gene>
<comment type="caution">
    <text evidence="2">The sequence shown here is derived from an EMBL/GenBank/DDBJ whole genome shotgun (WGS) entry which is preliminary data.</text>
</comment>
<dbReference type="AlphaFoldDB" id="A0A835A7Z9"/>
<proteinExistence type="predicted"/>
<dbReference type="Proteomes" id="UP000636709">
    <property type="component" value="Unassembled WGS sequence"/>
</dbReference>
<dbReference type="InterPro" id="IPR002035">
    <property type="entry name" value="VWF_A"/>
</dbReference>
<evidence type="ECO:0000313" key="3">
    <source>
        <dbReference type="Proteomes" id="UP000636709"/>
    </source>
</evidence>
<reference evidence="2" key="1">
    <citation type="submission" date="2020-07" db="EMBL/GenBank/DDBJ databases">
        <title>Genome sequence and genetic diversity analysis of an under-domesticated orphan crop, white fonio (Digitaria exilis).</title>
        <authorList>
            <person name="Bennetzen J.L."/>
            <person name="Chen S."/>
            <person name="Ma X."/>
            <person name="Wang X."/>
            <person name="Yssel A.E.J."/>
            <person name="Chaluvadi S.R."/>
            <person name="Johnson M."/>
            <person name="Gangashetty P."/>
            <person name="Hamidou F."/>
            <person name="Sanogo M.D."/>
            <person name="Zwaenepoel A."/>
            <person name="Wallace J."/>
            <person name="Van De Peer Y."/>
            <person name="Van Deynze A."/>
        </authorList>
    </citation>
    <scope>NUCLEOTIDE SEQUENCE</scope>
    <source>
        <tissue evidence="2">Leaves</tissue>
    </source>
</reference>
<organism evidence="2 3">
    <name type="scientific">Digitaria exilis</name>
    <dbReference type="NCBI Taxonomy" id="1010633"/>
    <lineage>
        <taxon>Eukaryota</taxon>
        <taxon>Viridiplantae</taxon>
        <taxon>Streptophyta</taxon>
        <taxon>Embryophyta</taxon>
        <taxon>Tracheophyta</taxon>
        <taxon>Spermatophyta</taxon>
        <taxon>Magnoliopsida</taxon>
        <taxon>Liliopsida</taxon>
        <taxon>Poales</taxon>
        <taxon>Poaceae</taxon>
        <taxon>PACMAD clade</taxon>
        <taxon>Panicoideae</taxon>
        <taxon>Panicodae</taxon>
        <taxon>Paniceae</taxon>
        <taxon>Anthephorinae</taxon>
        <taxon>Digitaria</taxon>
    </lineage>
</organism>
<keyword evidence="3" id="KW-1185">Reference proteome</keyword>
<dbReference type="SMART" id="SM00327">
    <property type="entry name" value="VWA"/>
    <property type="match status" value="1"/>
</dbReference>
<sequence length="554" mass="60850">MTRSINISRRNLGTNQGMNLVRPAPILFCSATTREGENGKRTGGYMDADLPYDGMGWGAERRSSGRGTGGPRFRQEIFVRRIAGPSPRVKIAGRRTTGQEGQGFREQGDRQVPLIAGRPITVRTTGRKADGSFQNLGGGRTMMLFGFTTRVQDVMSLRSTKGLVCINQVKYFKDEVALTADTLTAEAEIKATSSSVVREGLDLVAVLDVSGRVYGKKMEYMKEAMMLVIRKLTPVDRLSIVTFSDVATRLCPLRCMTDAAQDDLVALVTGLQANGGPNIMAGLETGLRVIADRVNTKARIATVFLLSDGHQTSGDARQVDPGQVVIHTFGLGRGTDHRLMIDIAEKSPFGTGTYCSVHTWSISQLLDSLLTVVAQDVELTITPCMEDDDVDTIVVAPGTNFRQATDATTGMITIKFGTLSAGEVRRVVVNLTLKHSSVTEEYDARLAEAQHVFTAQGKRLKQVPQDILVLRTTTASPKLRRWQLHDAEIGRRRPDDIRQVRVLHDGQLLLNRLQAELLKLTEGVVHIGSDTFLEQAKNFSKVPRRQRAPPMMTM</sequence>
<dbReference type="InterPro" id="IPR051266">
    <property type="entry name" value="CLCR"/>
</dbReference>
<name>A0A835A7Z9_9POAL</name>